<comment type="similarity">
    <text evidence="2">Belongs to the TMEM86 family.</text>
</comment>
<evidence type="ECO:0000313" key="8">
    <source>
        <dbReference type="EMBL" id="MEL3921180.1"/>
    </source>
</evidence>
<comment type="caution">
    <text evidence="7">The sequence shown here is derived from an EMBL/GenBank/DDBJ whole genome shotgun (WGS) entry which is preliminary data.</text>
</comment>
<evidence type="ECO:0000256" key="2">
    <source>
        <dbReference type="ARBA" id="ARBA00007375"/>
    </source>
</evidence>
<reference evidence="8 10" key="2">
    <citation type="submission" date="2024-01" db="EMBL/GenBank/DDBJ databases">
        <title>Horizontal gene transfer in Aeromonas trota.</title>
        <authorList>
            <person name="Otero Olarra J.E."/>
            <person name="Perez Valdespino A."/>
        </authorList>
    </citation>
    <scope>NUCLEOTIDE SEQUENCE [LARGE SCALE GENOMIC DNA]</scope>
    <source>
        <strain evidence="8 10">9.1</strain>
    </source>
</reference>
<dbReference type="PANTHER" id="PTHR31885:SF6">
    <property type="entry name" value="GH04784P"/>
    <property type="match status" value="1"/>
</dbReference>
<evidence type="ECO:0000313" key="10">
    <source>
        <dbReference type="Proteomes" id="UP001491613"/>
    </source>
</evidence>
<feature type="transmembrane region" description="Helical" evidence="6">
    <location>
        <begin position="158"/>
        <end position="177"/>
    </location>
</feature>
<evidence type="ECO:0000313" key="7">
    <source>
        <dbReference type="EMBL" id="KXU79394.1"/>
    </source>
</evidence>
<dbReference type="GeneID" id="92810208"/>
<evidence type="ECO:0000256" key="3">
    <source>
        <dbReference type="ARBA" id="ARBA00022692"/>
    </source>
</evidence>
<feature type="transmembrane region" description="Helical" evidence="6">
    <location>
        <begin position="189"/>
        <end position="207"/>
    </location>
</feature>
<proteinExistence type="inferred from homology"/>
<keyword evidence="10" id="KW-1185">Reference proteome</keyword>
<protein>
    <submittedName>
        <fullName evidence="8">Lysoplasmalogenase</fullName>
    </submittedName>
</protein>
<feature type="transmembrane region" description="Helical" evidence="6">
    <location>
        <begin position="52"/>
        <end position="70"/>
    </location>
</feature>
<dbReference type="InterPro" id="IPR012506">
    <property type="entry name" value="TMEM86B-like"/>
</dbReference>
<feature type="transmembrane region" description="Helical" evidence="6">
    <location>
        <begin position="133"/>
        <end position="152"/>
    </location>
</feature>
<dbReference type="STRING" id="29489.VL01_18960"/>
<accession>A0A175VFC5</accession>
<dbReference type="GO" id="GO:0016787">
    <property type="term" value="F:hydrolase activity"/>
    <property type="evidence" value="ECO:0007669"/>
    <property type="project" value="TreeGrafter"/>
</dbReference>
<feature type="transmembrane region" description="Helical" evidence="6">
    <location>
        <begin position="77"/>
        <end position="94"/>
    </location>
</feature>
<evidence type="ECO:0000256" key="6">
    <source>
        <dbReference type="SAM" id="Phobius"/>
    </source>
</evidence>
<dbReference type="Proteomes" id="UP000078435">
    <property type="component" value="Unassembled WGS sequence"/>
</dbReference>
<comment type="subcellular location">
    <subcellularLocation>
        <location evidence="1">Membrane</location>
        <topology evidence="1">Multi-pass membrane protein</topology>
    </subcellularLocation>
</comment>
<dbReference type="EMBL" id="JAZDDP010000010">
    <property type="protein sequence ID" value="MEL3921180.1"/>
    <property type="molecule type" value="Genomic_DNA"/>
</dbReference>
<dbReference type="Pfam" id="PF07947">
    <property type="entry name" value="YhhN"/>
    <property type="match status" value="1"/>
</dbReference>
<sequence>MLLSFLIIASGWWHIRAAYGADYRQFYLSKPLTMLFIIALAFGYQGYDHDGSHAWILLGLCLSLAGDVLLMLPADRFIAGLAAFLVAHLCYIVGFAQGPLLLNLVDGLLLLLVAGMVFGVLWSKLGEMRIPVFCYMLVIICMAWVAAGAWHASLTAGSAAALVGALMFLFSDTMLALDRFRRPFPQARAWIMSSYFAAQFLIAGSLAG</sequence>
<dbReference type="EMBL" id="JMGO02000010">
    <property type="protein sequence ID" value="KXU79394.1"/>
    <property type="molecule type" value="Genomic_DNA"/>
</dbReference>
<keyword evidence="4 6" id="KW-1133">Transmembrane helix</keyword>
<dbReference type="RefSeq" id="WP_026455970.1">
    <property type="nucleotide sequence ID" value="NZ_AP027939.1"/>
</dbReference>
<evidence type="ECO:0000256" key="5">
    <source>
        <dbReference type="ARBA" id="ARBA00023136"/>
    </source>
</evidence>
<keyword evidence="5 6" id="KW-0472">Membrane</keyword>
<gene>
    <name evidence="7" type="ORF">LCR_19040</name>
    <name evidence="8" type="ORF">V1482_17390</name>
</gene>
<evidence type="ECO:0000313" key="9">
    <source>
        <dbReference type="Proteomes" id="UP000078435"/>
    </source>
</evidence>
<reference evidence="7 9" key="1">
    <citation type="submission" date="2016-02" db="EMBL/GenBank/DDBJ databases">
        <title>Draft genome sequence of Aeromonas trota strain 1999lcr isolated from cerebrospinal fluid (CSF).</title>
        <authorList>
            <person name="Dallagassa C.B."/>
            <person name="Prediger K.C."/>
            <person name="Weiss V.A."/>
            <person name="Assis F.E."/>
            <person name="Baura V."/>
            <person name="Cruz L.M."/>
            <person name="Souza E.M."/>
            <person name="Pedrosa F.O."/>
            <person name="Fadel-Picheth C.M."/>
        </authorList>
    </citation>
    <scope>NUCLEOTIDE SEQUENCE [LARGE SCALE GENOMIC DNA]</scope>
    <source>
        <strain evidence="7 9">1999lcr</strain>
    </source>
</reference>
<dbReference type="Proteomes" id="UP001491613">
    <property type="component" value="Unassembled WGS sequence"/>
</dbReference>
<dbReference type="AlphaFoldDB" id="A0A175VFC5"/>
<feature type="transmembrane region" description="Helical" evidence="6">
    <location>
        <begin position="100"/>
        <end position="121"/>
    </location>
</feature>
<dbReference type="GO" id="GO:0016020">
    <property type="term" value="C:membrane"/>
    <property type="evidence" value="ECO:0007669"/>
    <property type="project" value="UniProtKB-SubCell"/>
</dbReference>
<dbReference type="OrthoDB" id="5592477at2"/>
<dbReference type="PANTHER" id="PTHR31885">
    <property type="entry name" value="GH04784P"/>
    <property type="match status" value="1"/>
</dbReference>
<organism evidence="7 9">
    <name type="scientific">Aeromonas enteropelogenes</name>
    <name type="common">Aeromonas trota</name>
    <dbReference type="NCBI Taxonomy" id="29489"/>
    <lineage>
        <taxon>Bacteria</taxon>
        <taxon>Pseudomonadati</taxon>
        <taxon>Pseudomonadota</taxon>
        <taxon>Gammaproteobacteria</taxon>
        <taxon>Aeromonadales</taxon>
        <taxon>Aeromonadaceae</taxon>
        <taxon>Aeromonas</taxon>
    </lineage>
</organism>
<name>A0A175VFC5_AEREN</name>
<evidence type="ECO:0000256" key="4">
    <source>
        <dbReference type="ARBA" id="ARBA00022989"/>
    </source>
</evidence>
<keyword evidence="3 6" id="KW-0812">Transmembrane</keyword>
<evidence type="ECO:0000256" key="1">
    <source>
        <dbReference type="ARBA" id="ARBA00004141"/>
    </source>
</evidence>